<gene>
    <name evidence="2" type="ORF">Csa_4G624440</name>
</gene>
<dbReference type="Gramene" id="KGN55038">
    <property type="protein sequence ID" value="KGN55038"/>
    <property type="gene ID" value="Csa_4G624440"/>
</dbReference>
<evidence type="ECO:0000313" key="2">
    <source>
        <dbReference type="EMBL" id="KGN55038.1"/>
    </source>
</evidence>
<accession>A0A0A0L007</accession>
<dbReference type="OMA" id="CSISICH"/>
<evidence type="ECO:0000256" key="1">
    <source>
        <dbReference type="SAM" id="SignalP"/>
    </source>
</evidence>
<dbReference type="EMBL" id="CM002925">
    <property type="protein sequence ID" value="KGN55038.1"/>
    <property type="molecule type" value="Genomic_DNA"/>
</dbReference>
<reference evidence="2 3" key="2">
    <citation type="journal article" date="2009" name="PLoS ONE">
        <title>An integrated genetic and cytogenetic map of the cucumber genome.</title>
        <authorList>
            <person name="Ren Y."/>
            <person name="Zhang Z."/>
            <person name="Liu J."/>
            <person name="Staub J.E."/>
            <person name="Han Y."/>
            <person name="Cheng Z."/>
            <person name="Li X."/>
            <person name="Lu J."/>
            <person name="Miao H."/>
            <person name="Kang H."/>
            <person name="Xie B."/>
            <person name="Gu X."/>
            <person name="Wang X."/>
            <person name="Du Y."/>
            <person name="Jin W."/>
            <person name="Huang S."/>
        </authorList>
    </citation>
    <scope>NUCLEOTIDE SEQUENCE [LARGE SCALE GENOMIC DNA]</scope>
    <source>
        <strain evidence="3">cv. 9930</strain>
    </source>
</reference>
<sequence>MARFLAVFLFFSLAYAAARLPADEVEALRVIGRTLGKANWNFTSDPCGGVNGDWVTTSMELGFTNNLTCNCNFQNGKVCHVTKMYVHSFFLN</sequence>
<evidence type="ECO:0008006" key="4">
    <source>
        <dbReference type="Google" id="ProtNLM"/>
    </source>
</evidence>
<protein>
    <recommendedName>
        <fullName evidence="4">Leucine-rich repeat-containing N-terminal plant-type domain-containing protein</fullName>
    </recommendedName>
</protein>
<reference evidence="2 3" key="1">
    <citation type="journal article" date="2009" name="Nat. Genet.">
        <title>The genome of the cucumber, Cucumis sativus L.</title>
        <authorList>
            <person name="Huang S."/>
            <person name="Li R."/>
            <person name="Zhang Z."/>
            <person name="Li L."/>
            <person name="Gu X."/>
            <person name="Fan W."/>
            <person name="Lucas W.J."/>
            <person name="Wang X."/>
            <person name="Xie B."/>
            <person name="Ni P."/>
            <person name="Ren Y."/>
            <person name="Zhu H."/>
            <person name="Li J."/>
            <person name="Lin K."/>
            <person name="Jin W."/>
            <person name="Fei Z."/>
            <person name="Li G."/>
            <person name="Staub J."/>
            <person name="Kilian A."/>
            <person name="van der Vossen E.A."/>
            <person name="Wu Y."/>
            <person name="Guo J."/>
            <person name="He J."/>
            <person name="Jia Z."/>
            <person name="Ren Y."/>
            <person name="Tian G."/>
            <person name="Lu Y."/>
            <person name="Ruan J."/>
            <person name="Qian W."/>
            <person name="Wang M."/>
            <person name="Huang Q."/>
            <person name="Li B."/>
            <person name="Xuan Z."/>
            <person name="Cao J."/>
            <person name="Asan"/>
            <person name="Wu Z."/>
            <person name="Zhang J."/>
            <person name="Cai Q."/>
            <person name="Bai Y."/>
            <person name="Zhao B."/>
            <person name="Han Y."/>
            <person name="Li Y."/>
            <person name="Li X."/>
            <person name="Wang S."/>
            <person name="Shi Q."/>
            <person name="Liu S."/>
            <person name="Cho W.K."/>
            <person name="Kim J.Y."/>
            <person name="Xu Y."/>
            <person name="Heller-Uszynska K."/>
            <person name="Miao H."/>
            <person name="Cheng Z."/>
            <person name="Zhang S."/>
            <person name="Wu J."/>
            <person name="Yang Y."/>
            <person name="Kang H."/>
            <person name="Li M."/>
            <person name="Liang H."/>
            <person name="Ren X."/>
            <person name="Shi Z."/>
            <person name="Wen M."/>
            <person name="Jian M."/>
            <person name="Yang H."/>
            <person name="Zhang G."/>
            <person name="Yang Z."/>
            <person name="Chen R."/>
            <person name="Liu S."/>
            <person name="Li J."/>
            <person name="Ma L."/>
            <person name="Liu H."/>
            <person name="Zhou Y."/>
            <person name="Zhao J."/>
            <person name="Fang X."/>
            <person name="Li G."/>
            <person name="Fang L."/>
            <person name="Li Y."/>
            <person name="Liu D."/>
            <person name="Zheng H."/>
            <person name="Zhang Y."/>
            <person name="Qin N."/>
            <person name="Li Z."/>
            <person name="Yang G."/>
            <person name="Yang S."/>
            <person name="Bolund L."/>
            <person name="Kristiansen K."/>
            <person name="Zheng H."/>
            <person name="Li S."/>
            <person name="Zhang X."/>
            <person name="Yang H."/>
            <person name="Wang J."/>
            <person name="Sun R."/>
            <person name="Zhang B."/>
            <person name="Jiang S."/>
            <person name="Wang J."/>
            <person name="Du Y."/>
            <person name="Li S."/>
        </authorList>
    </citation>
    <scope>NUCLEOTIDE SEQUENCE [LARGE SCALE GENOMIC DNA]</scope>
    <source>
        <strain evidence="3">cv. 9930</strain>
    </source>
</reference>
<evidence type="ECO:0000313" key="3">
    <source>
        <dbReference type="Proteomes" id="UP000029981"/>
    </source>
</evidence>
<name>A0A0A0L007_CUCSA</name>
<dbReference type="AlphaFoldDB" id="A0A0A0L007"/>
<feature type="chain" id="PRO_5001965691" description="Leucine-rich repeat-containing N-terminal plant-type domain-containing protein" evidence="1">
    <location>
        <begin position="19"/>
        <end position="92"/>
    </location>
</feature>
<organism evidence="2 3">
    <name type="scientific">Cucumis sativus</name>
    <name type="common">Cucumber</name>
    <dbReference type="NCBI Taxonomy" id="3659"/>
    <lineage>
        <taxon>Eukaryota</taxon>
        <taxon>Viridiplantae</taxon>
        <taxon>Streptophyta</taxon>
        <taxon>Embryophyta</taxon>
        <taxon>Tracheophyta</taxon>
        <taxon>Spermatophyta</taxon>
        <taxon>Magnoliopsida</taxon>
        <taxon>eudicotyledons</taxon>
        <taxon>Gunneridae</taxon>
        <taxon>Pentapetalae</taxon>
        <taxon>rosids</taxon>
        <taxon>fabids</taxon>
        <taxon>Cucurbitales</taxon>
        <taxon>Cucurbitaceae</taxon>
        <taxon>Benincaseae</taxon>
        <taxon>Cucumis</taxon>
    </lineage>
</organism>
<keyword evidence="1" id="KW-0732">Signal</keyword>
<reference evidence="2 3" key="3">
    <citation type="journal article" date="2010" name="BMC Genomics">
        <title>Transcriptome sequencing and comparative analysis of cucumber flowers with different sex types.</title>
        <authorList>
            <person name="Guo S."/>
            <person name="Zheng Y."/>
            <person name="Joung J.G."/>
            <person name="Liu S."/>
            <person name="Zhang Z."/>
            <person name="Crasta O.R."/>
            <person name="Sobral B.W."/>
            <person name="Xu Y."/>
            <person name="Huang S."/>
            <person name="Fei Z."/>
        </authorList>
    </citation>
    <scope>NUCLEOTIDE SEQUENCE [LARGE SCALE GENOMIC DNA]</scope>
    <source>
        <strain evidence="3">cv. 9930</strain>
    </source>
</reference>
<keyword evidence="3" id="KW-1185">Reference proteome</keyword>
<dbReference type="STRING" id="3659.A0A0A0L007"/>
<reference evidence="2 3" key="4">
    <citation type="journal article" date="2011" name="BMC Genomics">
        <title>RNA-Seq improves annotation of protein-coding genes in the cucumber genome.</title>
        <authorList>
            <person name="Li Z."/>
            <person name="Zhang Z."/>
            <person name="Yan P."/>
            <person name="Huang S."/>
            <person name="Fei Z."/>
            <person name="Lin K."/>
        </authorList>
    </citation>
    <scope>NUCLEOTIDE SEQUENCE [LARGE SCALE GENOMIC DNA]</scope>
    <source>
        <strain evidence="3">cv. 9930</strain>
    </source>
</reference>
<feature type="signal peptide" evidence="1">
    <location>
        <begin position="1"/>
        <end position="18"/>
    </location>
</feature>
<proteinExistence type="predicted"/>
<dbReference type="Proteomes" id="UP000029981">
    <property type="component" value="Chromosome 4"/>
</dbReference>